<keyword evidence="3" id="KW-1185">Reference proteome</keyword>
<evidence type="ECO:0000313" key="3">
    <source>
        <dbReference type="Proteomes" id="UP000198290"/>
    </source>
</evidence>
<name>A0A3G9GD71_9NEIS</name>
<evidence type="ECO:0008006" key="4">
    <source>
        <dbReference type="Google" id="ProtNLM"/>
    </source>
</evidence>
<reference evidence="2 3" key="2">
    <citation type="journal article" date="2017" name="Genome Announc.">
        <title>Draft genome sequence of Aquitalea magnusonii strain H3, a plant growth-promoting bacterium of duckweed Lemna minor.</title>
        <authorList>
            <person name="Ishizawa H."/>
            <person name="Kuroda M."/>
            <person name="Ike M."/>
        </authorList>
    </citation>
    <scope>NUCLEOTIDE SEQUENCE [LARGE SCALE GENOMIC DNA]</scope>
    <source>
        <strain evidence="2 3">H3</strain>
    </source>
</reference>
<feature type="region of interest" description="Disordered" evidence="1">
    <location>
        <begin position="176"/>
        <end position="195"/>
    </location>
</feature>
<evidence type="ECO:0000313" key="2">
    <source>
        <dbReference type="EMBL" id="BBF85798.1"/>
    </source>
</evidence>
<organism evidence="2 3">
    <name type="scientific">Aquitalea magnusonii</name>
    <dbReference type="NCBI Taxonomy" id="332411"/>
    <lineage>
        <taxon>Bacteria</taxon>
        <taxon>Pseudomonadati</taxon>
        <taxon>Pseudomonadota</taxon>
        <taxon>Betaproteobacteria</taxon>
        <taxon>Neisseriales</taxon>
        <taxon>Chromobacteriaceae</taxon>
        <taxon>Aquitalea</taxon>
    </lineage>
</organism>
<dbReference type="EMBL" id="AP018823">
    <property type="protein sequence ID" value="BBF85798.1"/>
    <property type="molecule type" value="Genomic_DNA"/>
</dbReference>
<dbReference type="KEGG" id="amah:DLM_2183"/>
<dbReference type="Proteomes" id="UP000198290">
    <property type="component" value="Chromosome"/>
</dbReference>
<reference evidence="3" key="1">
    <citation type="journal article" date="2017" name="Biotechnol. Biofuels">
        <title>Evaluation of environmental bacterial communities as a factor affecting the growth of duckweed Lemna minor.</title>
        <authorList>
            <person name="Ishizawa H."/>
            <person name="Kuroda M."/>
            <person name="Morikawa M."/>
            <person name="Ike M."/>
        </authorList>
    </citation>
    <scope>NUCLEOTIDE SEQUENCE [LARGE SCALE GENOMIC DNA]</scope>
    <source>
        <strain evidence="3">H3</strain>
    </source>
</reference>
<sequence length="195" mass="20744">MFGTVHTDELRLLEDAADGSAFPSGQPASSGALLHPDRSKARFERMGKKAAFLSGHHYDALRRTSMNTAHQELPAPSQPGLGLGIKLMALSLDCAEKIVHFNLALGQAGLDTCALSMKELLVAGSPEETISKINQIASHASSKLMHCSTELCNDLSKNHENLCALTEQHFSSLHSALSSPARAESGRKKAAGTTL</sequence>
<accession>A0A3G9GD71</accession>
<gene>
    <name evidence="2" type="ORF">DLM_2183</name>
</gene>
<reference evidence="3" key="3">
    <citation type="journal article" date="2017" name="Plant Physiol. Biochem.">
        <title>Differential oxidative and antioxidative response of duckweed Lemna minor toward plant growth promoting/inhibiting bacteria.</title>
        <authorList>
            <person name="Ishizawa H."/>
            <person name="Kuroda M."/>
            <person name="Morikawa M."/>
            <person name="Ike M."/>
        </authorList>
    </citation>
    <scope>NUCLEOTIDE SEQUENCE [LARGE SCALE GENOMIC DNA]</scope>
    <source>
        <strain evidence="3">H3</strain>
    </source>
</reference>
<evidence type="ECO:0000256" key="1">
    <source>
        <dbReference type="SAM" id="MobiDB-lite"/>
    </source>
</evidence>
<protein>
    <recommendedName>
        <fullName evidence="4">Phasin domain-containing protein</fullName>
    </recommendedName>
</protein>
<proteinExistence type="predicted"/>
<dbReference type="AlphaFoldDB" id="A0A3G9GD71"/>